<name>A0A848HVX2_9BURK</name>
<dbReference type="AlphaFoldDB" id="A0A848HVX2"/>
<comment type="caution">
    <text evidence="2">The sequence shown here is derived from an EMBL/GenBank/DDBJ whole genome shotgun (WGS) entry which is preliminary data.</text>
</comment>
<organism evidence="2 3">
    <name type="scientific">Massilia polaris</name>
    <dbReference type="NCBI Taxonomy" id="2728846"/>
    <lineage>
        <taxon>Bacteria</taxon>
        <taxon>Pseudomonadati</taxon>
        <taxon>Pseudomonadota</taxon>
        <taxon>Betaproteobacteria</taxon>
        <taxon>Burkholderiales</taxon>
        <taxon>Oxalobacteraceae</taxon>
        <taxon>Telluria group</taxon>
        <taxon>Massilia</taxon>
    </lineage>
</organism>
<dbReference type="GO" id="GO:0006508">
    <property type="term" value="P:proteolysis"/>
    <property type="evidence" value="ECO:0007669"/>
    <property type="project" value="InterPro"/>
</dbReference>
<dbReference type="GO" id="GO:0005524">
    <property type="term" value="F:ATP binding"/>
    <property type="evidence" value="ECO:0007669"/>
    <property type="project" value="InterPro"/>
</dbReference>
<dbReference type="Proteomes" id="UP000583752">
    <property type="component" value="Unassembled WGS sequence"/>
</dbReference>
<dbReference type="Gene3D" id="3.90.70.10">
    <property type="entry name" value="Cysteine proteinases"/>
    <property type="match status" value="1"/>
</dbReference>
<dbReference type="InterPro" id="IPR005074">
    <property type="entry name" value="Peptidase_C39"/>
</dbReference>
<sequence length="175" mass="18872">MPGRRDSMRTAAARARRRASIYCMRRISPRRIFLRCRALREAPASRPGQLPLQKLLDSQVPAIVLVSDKGYKHFVVIKGVSGARVLIGDPSSGTRMLTQAAFEAIWSNRLLFVIHGSNAAPAVNSAADWRAAPGAPLGEGINRSSLAAVTACKGCWALNAKCRSMATWSRAPACS</sequence>
<protein>
    <recommendedName>
        <fullName evidence="1">Peptidase C39 domain-containing protein</fullName>
    </recommendedName>
</protein>
<dbReference type="GO" id="GO:0008233">
    <property type="term" value="F:peptidase activity"/>
    <property type="evidence" value="ECO:0007669"/>
    <property type="project" value="InterPro"/>
</dbReference>
<dbReference type="Pfam" id="PF03412">
    <property type="entry name" value="Peptidase_C39"/>
    <property type="match status" value="1"/>
</dbReference>
<dbReference type="GO" id="GO:0016020">
    <property type="term" value="C:membrane"/>
    <property type="evidence" value="ECO:0007669"/>
    <property type="project" value="InterPro"/>
</dbReference>
<evidence type="ECO:0000259" key="1">
    <source>
        <dbReference type="Pfam" id="PF03412"/>
    </source>
</evidence>
<accession>A0A848HVX2</accession>
<reference evidence="2 3" key="1">
    <citation type="submission" date="2020-04" db="EMBL/GenBank/DDBJ databases">
        <title>Massilia sp. RP-1-19 isolated from soil.</title>
        <authorList>
            <person name="Dahal R.H."/>
        </authorList>
    </citation>
    <scope>NUCLEOTIDE SEQUENCE [LARGE SCALE GENOMIC DNA]</scope>
    <source>
        <strain evidence="2 3">RP-1-19</strain>
    </source>
</reference>
<keyword evidence="3" id="KW-1185">Reference proteome</keyword>
<dbReference type="EMBL" id="JABBGG010000011">
    <property type="protein sequence ID" value="NML62898.1"/>
    <property type="molecule type" value="Genomic_DNA"/>
</dbReference>
<proteinExistence type="predicted"/>
<feature type="domain" description="Peptidase C39" evidence="1">
    <location>
        <begin position="49"/>
        <end position="114"/>
    </location>
</feature>
<gene>
    <name evidence="2" type="ORF">HHL21_17800</name>
</gene>
<evidence type="ECO:0000313" key="2">
    <source>
        <dbReference type="EMBL" id="NML62898.1"/>
    </source>
</evidence>
<evidence type="ECO:0000313" key="3">
    <source>
        <dbReference type="Proteomes" id="UP000583752"/>
    </source>
</evidence>